<dbReference type="EMBL" id="GBRH01241071">
    <property type="protein sequence ID" value="JAD56824.1"/>
    <property type="molecule type" value="Transcribed_RNA"/>
</dbReference>
<proteinExistence type="predicted"/>
<protein>
    <submittedName>
        <fullName evidence="1">Uncharacterized protein</fullName>
    </submittedName>
</protein>
<evidence type="ECO:0000313" key="1">
    <source>
        <dbReference type="EMBL" id="JAD56824.1"/>
    </source>
</evidence>
<dbReference type="AlphaFoldDB" id="A0A0A9AYI1"/>
<reference evidence="1" key="1">
    <citation type="submission" date="2014-09" db="EMBL/GenBank/DDBJ databases">
        <authorList>
            <person name="Magalhaes I.L.F."/>
            <person name="Oliveira U."/>
            <person name="Santos F.R."/>
            <person name="Vidigal T.H.D.A."/>
            <person name="Brescovit A.D."/>
            <person name="Santos A.J."/>
        </authorList>
    </citation>
    <scope>NUCLEOTIDE SEQUENCE</scope>
    <source>
        <tissue evidence="1">Shoot tissue taken approximately 20 cm above the soil surface</tissue>
    </source>
</reference>
<sequence length="18" mass="2018">MDTKKLNSLQPSSCCLYS</sequence>
<accession>A0A0A9AYI1</accession>
<organism evidence="1">
    <name type="scientific">Arundo donax</name>
    <name type="common">Giant reed</name>
    <name type="synonym">Donax arundinaceus</name>
    <dbReference type="NCBI Taxonomy" id="35708"/>
    <lineage>
        <taxon>Eukaryota</taxon>
        <taxon>Viridiplantae</taxon>
        <taxon>Streptophyta</taxon>
        <taxon>Embryophyta</taxon>
        <taxon>Tracheophyta</taxon>
        <taxon>Spermatophyta</taxon>
        <taxon>Magnoliopsida</taxon>
        <taxon>Liliopsida</taxon>
        <taxon>Poales</taxon>
        <taxon>Poaceae</taxon>
        <taxon>PACMAD clade</taxon>
        <taxon>Arundinoideae</taxon>
        <taxon>Arundineae</taxon>
        <taxon>Arundo</taxon>
    </lineage>
</organism>
<reference evidence="1" key="2">
    <citation type="journal article" date="2015" name="Data Brief">
        <title>Shoot transcriptome of the giant reed, Arundo donax.</title>
        <authorList>
            <person name="Barrero R.A."/>
            <person name="Guerrero F.D."/>
            <person name="Moolhuijzen P."/>
            <person name="Goolsby J.A."/>
            <person name="Tidwell J."/>
            <person name="Bellgard S.E."/>
            <person name="Bellgard M.I."/>
        </authorList>
    </citation>
    <scope>NUCLEOTIDE SEQUENCE</scope>
    <source>
        <tissue evidence="1">Shoot tissue taken approximately 20 cm above the soil surface</tissue>
    </source>
</reference>
<name>A0A0A9AYI1_ARUDO</name>